<sequence length="79" mass="8916">MLDYPYTESRGEEDCRKLKKAHSTSLFTGRNILNKFFFLLRSHGSWPASTTPSGGIRSAYRIADLGLREASNAMDFDLV</sequence>
<proteinExistence type="predicted"/>
<evidence type="ECO:0000313" key="2">
    <source>
        <dbReference type="Proteomes" id="UP001172101"/>
    </source>
</evidence>
<dbReference type="RefSeq" id="XP_060298309.1">
    <property type="nucleotide sequence ID" value="XM_060441633.1"/>
</dbReference>
<keyword evidence="2" id="KW-1185">Reference proteome</keyword>
<accession>A0AA40AUS1</accession>
<comment type="caution">
    <text evidence="1">The sequence shown here is derived from an EMBL/GenBank/DDBJ whole genome shotgun (WGS) entry which is preliminary data.</text>
</comment>
<gene>
    <name evidence="1" type="ORF">B0T26DRAFT_702521</name>
</gene>
<name>A0AA40AUS1_9PEZI</name>
<reference evidence="1" key="1">
    <citation type="submission" date="2023-06" db="EMBL/GenBank/DDBJ databases">
        <title>Genome-scale phylogeny and comparative genomics of the fungal order Sordariales.</title>
        <authorList>
            <consortium name="Lawrence Berkeley National Laboratory"/>
            <person name="Hensen N."/>
            <person name="Bonometti L."/>
            <person name="Westerberg I."/>
            <person name="Brannstrom I.O."/>
            <person name="Guillou S."/>
            <person name="Cros-Aarteil S."/>
            <person name="Calhoun S."/>
            <person name="Haridas S."/>
            <person name="Kuo A."/>
            <person name="Mondo S."/>
            <person name="Pangilinan J."/>
            <person name="Riley R."/>
            <person name="LaButti K."/>
            <person name="Andreopoulos B."/>
            <person name="Lipzen A."/>
            <person name="Chen C."/>
            <person name="Yanf M."/>
            <person name="Daum C."/>
            <person name="Ng V."/>
            <person name="Clum A."/>
            <person name="Steindorff A."/>
            <person name="Ohm R."/>
            <person name="Martin F."/>
            <person name="Silar P."/>
            <person name="Natvig D."/>
            <person name="Lalanne C."/>
            <person name="Gautier V."/>
            <person name="Ament-velasquez S.L."/>
            <person name="Kruys A."/>
            <person name="Hutchinson M.I."/>
            <person name="Powell A.J."/>
            <person name="Barry K."/>
            <person name="Miller A.N."/>
            <person name="Grigoriev I.V."/>
            <person name="Debuchy R."/>
            <person name="Gladieux P."/>
            <person name="Thoren M.H."/>
            <person name="Johannesson H."/>
        </authorList>
    </citation>
    <scope>NUCLEOTIDE SEQUENCE</scope>
    <source>
        <strain evidence="1">SMH2392-1A</strain>
    </source>
</reference>
<protein>
    <submittedName>
        <fullName evidence="1">Uncharacterized protein</fullName>
    </submittedName>
</protein>
<dbReference type="EMBL" id="JAUIRO010000003">
    <property type="protein sequence ID" value="KAK0722385.1"/>
    <property type="molecule type" value="Genomic_DNA"/>
</dbReference>
<dbReference type="Proteomes" id="UP001172101">
    <property type="component" value="Unassembled WGS sequence"/>
</dbReference>
<organism evidence="1 2">
    <name type="scientific">Lasiosphaeria miniovina</name>
    <dbReference type="NCBI Taxonomy" id="1954250"/>
    <lineage>
        <taxon>Eukaryota</taxon>
        <taxon>Fungi</taxon>
        <taxon>Dikarya</taxon>
        <taxon>Ascomycota</taxon>
        <taxon>Pezizomycotina</taxon>
        <taxon>Sordariomycetes</taxon>
        <taxon>Sordariomycetidae</taxon>
        <taxon>Sordariales</taxon>
        <taxon>Lasiosphaeriaceae</taxon>
        <taxon>Lasiosphaeria</taxon>
    </lineage>
</organism>
<dbReference type="GeneID" id="85324903"/>
<dbReference type="AlphaFoldDB" id="A0AA40AUS1"/>
<evidence type="ECO:0000313" key="1">
    <source>
        <dbReference type="EMBL" id="KAK0722385.1"/>
    </source>
</evidence>